<dbReference type="SUPFAM" id="SSF63748">
    <property type="entry name" value="Tudor/PWWP/MBT"/>
    <property type="match status" value="1"/>
</dbReference>
<organism evidence="11">
    <name type="scientific">Timema douglasi</name>
    <name type="common">Walking stick</name>
    <dbReference type="NCBI Taxonomy" id="61478"/>
    <lineage>
        <taxon>Eukaryota</taxon>
        <taxon>Metazoa</taxon>
        <taxon>Ecdysozoa</taxon>
        <taxon>Arthropoda</taxon>
        <taxon>Hexapoda</taxon>
        <taxon>Insecta</taxon>
        <taxon>Pterygota</taxon>
        <taxon>Neoptera</taxon>
        <taxon>Polyneoptera</taxon>
        <taxon>Phasmatodea</taxon>
        <taxon>Timematodea</taxon>
        <taxon>Timematoidea</taxon>
        <taxon>Timematidae</taxon>
        <taxon>Timema</taxon>
    </lineage>
</organism>
<dbReference type="PANTHER" id="PTHR46453:SF5">
    <property type="entry name" value="PROTEIN KINASE C-BINDING PROTEIN 1 ISOFORM X1"/>
    <property type="match status" value="1"/>
</dbReference>
<dbReference type="Pfam" id="PF00439">
    <property type="entry name" value="Bromodomain"/>
    <property type="match status" value="1"/>
</dbReference>
<keyword evidence="3" id="KW-0862">Zinc</keyword>
<dbReference type="GO" id="GO:0008270">
    <property type="term" value="F:zinc ion binding"/>
    <property type="evidence" value="ECO:0007669"/>
    <property type="project" value="UniProtKB-KW"/>
</dbReference>
<dbReference type="InterPro" id="IPR013083">
    <property type="entry name" value="Znf_RING/FYVE/PHD"/>
</dbReference>
<dbReference type="InterPro" id="IPR019787">
    <property type="entry name" value="Znf_PHD-finger"/>
</dbReference>
<dbReference type="Gene3D" id="1.20.920.10">
    <property type="entry name" value="Bromodomain-like"/>
    <property type="match status" value="1"/>
</dbReference>
<keyword evidence="4 5" id="KW-0103">Bromodomain</keyword>
<dbReference type="InterPro" id="IPR019786">
    <property type="entry name" value="Zinc_finger_PHD-type_CS"/>
</dbReference>
<evidence type="ECO:0000313" key="11">
    <source>
        <dbReference type="EMBL" id="CAD7198988.1"/>
    </source>
</evidence>
<dbReference type="InterPro" id="IPR000313">
    <property type="entry name" value="PWWP_dom"/>
</dbReference>
<feature type="domain" description="PHD-type" evidence="9">
    <location>
        <begin position="325"/>
        <end position="371"/>
    </location>
</feature>
<feature type="compositionally biased region" description="Basic and acidic residues" evidence="7">
    <location>
        <begin position="177"/>
        <end position="201"/>
    </location>
</feature>
<dbReference type="PANTHER" id="PTHR46453">
    <property type="entry name" value="PROTEIN KINASE C-BINDING PROTEIN 1"/>
    <property type="match status" value="1"/>
</dbReference>
<evidence type="ECO:0000256" key="4">
    <source>
        <dbReference type="ARBA" id="ARBA00023117"/>
    </source>
</evidence>
<dbReference type="SMART" id="SM00293">
    <property type="entry name" value="PWWP"/>
    <property type="match status" value="1"/>
</dbReference>
<feature type="region of interest" description="Disordered" evidence="7">
    <location>
        <begin position="1134"/>
        <end position="1158"/>
    </location>
</feature>
<reference evidence="11" key="1">
    <citation type="submission" date="2020-11" db="EMBL/GenBank/DDBJ databases">
        <authorList>
            <person name="Tran Van P."/>
        </authorList>
    </citation>
    <scope>NUCLEOTIDE SEQUENCE</scope>
</reference>
<dbReference type="InterPro" id="IPR001965">
    <property type="entry name" value="Znf_PHD"/>
</dbReference>
<keyword evidence="2 6" id="KW-0863">Zinc-finger</keyword>
<accession>A0A7R8VM02</accession>
<sequence>MEEEGDKKLKKTLKKHKVTLISQTLHGVAKMNKKPGRKSLSHTLNELARKRKMKNVIKSKQHTLGNTATMPIGIQKRQIPHSPENVVRTNTKKGTTPILHSLRNIAGRKTKAAKTTPQMPRKGVLMNKAEKVASIRMKARRVALIKTTRGLSAGKKLKSVVSDVSISDNVEHIKEENSYCKKEDGDTKIDYGDIPLSHDSKSPPSELDNGSKFLRNTADDGLTSQVGQGYIPRSTRSQNPKFVEKQRSFLKKVHSMVNEDLDEESDSDTKEESKEPLVTNSKLEDAPKTNGDASPGLVEPNHDEDMAELRRRSLRKEITMVGRKDKFCWKCHKQEKEVLSCELCPRSYHLKCVLLRERPREAWVCPECVLVTHADDEASRSTNMRMVTSKEQRKILHNVVKMMKEVKSGDNFFDHVNTTEFPDYLQFIVNPMCINSLEKMIDDREIASTQGLLAETKWIHHNCVVYNGLNAGLTGVAKALKKICRDECIKIEICPECFLHNCKHGAKGFIRVCKRPHVPVWARMTGFPFWPAKAMGMKDGGVQVYFFADHNRAVVPPSEVFLYSQDVPFSNQRNSRKQRLEDAVKEMKQHLCQLMKDYTLKLAPCQTLYEPNRDEEHRKMMLPNYVEWVPQKRSMTPSGVPWDLSNLMEVGLNPSGNQVRCRPDTGDWSGSKPSLEQGLASWLRAGVSTKTTVQPDSSAEKVLENSDIAYINESFCIPKEPSIDSDKTSELSSEVNTAPTANSSVDKEERTVHLKTNNNIKSSEKSVPGCGTAANEGDSNSMELIEIKEELIDECEMDGDILSPPSKDTALMVYSPMLEPKISLTVLNEQVHTDSPTTTSLMTERLLSMDPISKEISFALSPEVNLFIQPSTKLSKHNNEVSSESLGQQHLQIGSPPASPQQAIKRLSDKITSQPGSSGAETANDTGVQLPPNGTDSQPLPNIANNPKNFPSLKIPLNCPSSLPNLLMNYYPDIANPKTPEDDNAVTMLNSLSYEVNSILMGLEAFQNKTRLPNSISKKSNLHEYKDSILELLLRLVLYDNERNINLQTSETVIYNYFYNKNLNPLSDQCCHKDRDKTKCSSLCKIIDEDFKSLSKECQRQVEDAKKKLWCAFCSKEAFLHCCLKAAYCSQHCQGSKKPRKKTSLPDTPPDMRLRPNNVSNSNMMQIKSYEQPAPHLSTQFGAMARHFNVLEAQRNIANNSGFGIQHGLVNHGAPNVSRALHDNEGNYPNIHPGRSSDHWINPFCVPYHNSRMFPSHQGPLIVPPPDNLNVRSFPNSHGPSNVSLPQECGPNTSATLISSSSLVKHISTKPPRSNTSVSWMIEIALDHFKPHGEIDDELPPLIPTPFYGAQTSTLFGVSKPTSTKLWSPSSTVQYPPVHGIPSYTPQSPILYGTPP</sequence>
<feature type="domain" description="PWWP" evidence="10">
    <location>
        <begin position="516"/>
        <end position="566"/>
    </location>
</feature>
<feature type="region of interest" description="Disordered" evidence="7">
    <location>
        <begin position="177"/>
        <end position="243"/>
    </location>
</feature>
<dbReference type="GO" id="GO:0005737">
    <property type="term" value="C:cytoplasm"/>
    <property type="evidence" value="ECO:0007669"/>
    <property type="project" value="TreeGrafter"/>
</dbReference>
<feature type="compositionally biased region" description="Polar residues" evidence="7">
    <location>
        <begin position="880"/>
        <end position="892"/>
    </location>
</feature>
<dbReference type="SMART" id="SM00249">
    <property type="entry name" value="PHD"/>
    <property type="match status" value="1"/>
</dbReference>
<evidence type="ECO:0000256" key="6">
    <source>
        <dbReference type="PROSITE-ProRule" id="PRU00146"/>
    </source>
</evidence>
<dbReference type="Gene3D" id="2.30.30.140">
    <property type="match status" value="1"/>
</dbReference>
<feature type="region of interest" description="Disordered" evidence="7">
    <location>
        <begin position="258"/>
        <end position="301"/>
    </location>
</feature>
<gene>
    <name evidence="11" type="ORF">TDIB3V08_LOCUS5261</name>
</gene>
<dbReference type="GO" id="GO:0003714">
    <property type="term" value="F:transcription corepressor activity"/>
    <property type="evidence" value="ECO:0007669"/>
    <property type="project" value="TreeGrafter"/>
</dbReference>
<dbReference type="Gene3D" id="3.30.40.10">
    <property type="entry name" value="Zinc/RING finger domain, C3HC4 (zinc finger)"/>
    <property type="match status" value="1"/>
</dbReference>
<evidence type="ECO:0000256" key="1">
    <source>
        <dbReference type="ARBA" id="ARBA00022723"/>
    </source>
</evidence>
<dbReference type="Pfam" id="PF00855">
    <property type="entry name" value="PWWP"/>
    <property type="match status" value="1"/>
</dbReference>
<keyword evidence="1" id="KW-0479">Metal-binding</keyword>
<dbReference type="CDD" id="cd15538">
    <property type="entry name" value="PHD_PRKCBP1"/>
    <property type="match status" value="1"/>
</dbReference>
<dbReference type="InterPro" id="IPR044075">
    <property type="entry name" value="PRKCBP1_PHD"/>
</dbReference>
<feature type="region of interest" description="Disordered" evidence="7">
    <location>
        <begin position="721"/>
        <end position="747"/>
    </location>
</feature>
<proteinExistence type="predicted"/>
<feature type="compositionally biased region" description="Polar residues" evidence="7">
    <location>
        <begin position="910"/>
        <end position="947"/>
    </location>
</feature>
<dbReference type="PROSITE" id="PS50014">
    <property type="entry name" value="BROMODOMAIN_2"/>
    <property type="match status" value="1"/>
</dbReference>
<dbReference type="GO" id="GO:0005634">
    <property type="term" value="C:nucleus"/>
    <property type="evidence" value="ECO:0007669"/>
    <property type="project" value="TreeGrafter"/>
</dbReference>
<evidence type="ECO:0000256" key="2">
    <source>
        <dbReference type="ARBA" id="ARBA00022771"/>
    </source>
</evidence>
<dbReference type="Pfam" id="PF24324">
    <property type="entry name" value="MYND_ZMYND11_ZMYD8"/>
    <property type="match status" value="1"/>
</dbReference>
<dbReference type="InterPro" id="IPR001487">
    <property type="entry name" value="Bromodomain"/>
</dbReference>
<dbReference type="InterPro" id="IPR011011">
    <property type="entry name" value="Znf_FYVE_PHD"/>
</dbReference>
<dbReference type="PROSITE" id="PS01359">
    <property type="entry name" value="ZF_PHD_1"/>
    <property type="match status" value="1"/>
</dbReference>
<dbReference type="EMBL" id="OA566488">
    <property type="protein sequence ID" value="CAD7198988.1"/>
    <property type="molecule type" value="Genomic_DNA"/>
</dbReference>
<feature type="region of interest" description="Disordered" evidence="7">
    <location>
        <begin position="878"/>
        <end position="947"/>
    </location>
</feature>
<dbReference type="PROSITE" id="PS50812">
    <property type="entry name" value="PWWP"/>
    <property type="match status" value="1"/>
</dbReference>
<dbReference type="SUPFAM" id="SSF57903">
    <property type="entry name" value="FYVE/PHD zinc finger"/>
    <property type="match status" value="1"/>
</dbReference>
<evidence type="ECO:0000259" key="10">
    <source>
        <dbReference type="PROSITE" id="PS50812"/>
    </source>
</evidence>
<protein>
    <recommendedName>
        <fullName evidence="12">Protein kinase C-binding protein 1</fullName>
    </recommendedName>
</protein>
<evidence type="ECO:0000256" key="7">
    <source>
        <dbReference type="SAM" id="MobiDB-lite"/>
    </source>
</evidence>
<evidence type="ECO:0000259" key="9">
    <source>
        <dbReference type="PROSITE" id="PS50016"/>
    </source>
</evidence>
<evidence type="ECO:0000259" key="8">
    <source>
        <dbReference type="PROSITE" id="PS50014"/>
    </source>
</evidence>
<dbReference type="InterPro" id="IPR057053">
    <property type="entry name" value="MYND_ZMYND11_ZMYD8"/>
</dbReference>
<evidence type="ECO:0008006" key="12">
    <source>
        <dbReference type="Google" id="ProtNLM"/>
    </source>
</evidence>
<evidence type="ECO:0000256" key="3">
    <source>
        <dbReference type="ARBA" id="ARBA00022833"/>
    </source>
</evidence>
<name>A0A7R8VM02_TIMDO</name>
<evidence type="ECO:0000256" key="5">
    <source>
        <dbReference type="PROSITE-ProRule" id="PRU00035"/>
    </source>
</evidence>
<dbReference type="SMART" id="SM00297">
    <property type="entry name" value="BROMO"/>
    <property type="match status" value="1"/>
</dbReference>
<dbReference type="PROSITE" id="PS50016">
    <property type="entry name" value="ZF_PHD_2"/>
    <property type="match status" value="1"/>
</dbReference>
<dbReference type="InterPro" id="IPR036427">
    <property type="entry name" value="Bromodomain-like_sf"/>
</dbReference>
<feature type="compositionally biased region" description="Polar residues" evidence="7">
    <location>
        <begin position="730"/>
        <end position="744"/>
    </location>
</feature>
<feature type="domain" description="Bromo" evidence="8">
    <location>
        <begin position="404"/>
        <end position="474"/>
    </location>
</feature>
<dbReference type="SUPFAM" id="SSF47370">
    <property type="entry name" value="Bromodomain"/>
    <property type="match status" value="1"/>
</dbReference>